<protein>
    <submittedName>
        <fullName evidence="1">Uncharacterized protein</fullName>
    </submittedName>
</protein>
<feature type="non-terminal residue" evidence="1">
    <location>
        <position position="325"/>
    </location>
</feature>
<dbReference type="Proteomes" id="UP001154282">
    <property type="component" value="Unassembled WGS sequence"/>
</dbReference>
<organism evidence="1 2">
    <name type="scientific">Linum tenue</name>
    <dbReference type="NCBI Taxonomy" id="586396"/>
    <lineage>
        <taxon>Eukaryota</taxon>
        <taxon>Viridiplantae</taxon>
        <taxon>Streptophyta</taxon>
        <taxon>Embryophyta</taxon>
        <taxon>Tracheophyta</taxon>
        <taxon>Spermatophyta</taxon>
        <taxon>Magnoliopsida</taxon>
        <taxon>eudicotyledons</taxon>
        <taxon>Gunneridae</taxon>
        <taxon>Pentapetalae</taxon>
        <taxon>rosids</taxon>
        <taxon>fabids</taxon>
        <taxon>Malpighiales</taxon>
        <taxon>Linaceae</taxon>
        <taxon>Linum</taxon>
    </lineage>
</organism>
<proteinExistence type="predicted"/>
<evidence type="ECO:0000313" key="1">
    <source>
        <dbReference type="EMBL" id="CAI0549016.1"/>
    </source>
</evidence>
<reference evidence="1" key="1">
    <citation type="submission" date="2022-08" db="EMBL/GenBank/DDBJ databases">
        <authorList>
            <person name="Gutierrez-Valencia J."/>
        </authorList>
    </citation>
    <scope>NUCLEOTIDE SEQUENCE</scope>
</reference>
<evidence type="ECO:0000313" key="2">
    <source>
        <dbReference type="Proteomes" id="UP001154282"/>
    </source>
</evidence>
<keyword evidence="2" id="KW-1185">Reference proteome</keyword>
<dbReference type="EMBL" id="CAMGYJ010000010">
    <property type="protein sequence ID" value="CAI0549016.1"/>
    <property type="molecule type" value="Genomic_DNA"/>
</dbReference>
<comment type="caution">
    <text evidence="1">The sequence shown here is derived from an EMBL/GenBank/DDBJ whole genome shotgun (WGS) entry which is preliminary data.</text>
</comment>
<dbReference type="AlphaFoldDB" id="A0AAV0QVR6"/>
<sequence length="325" mass="35790">MILQLSAAPATPGFHVRMVEGSEVGGSSTRAAEVEITKTKRKVENVKNKGKEVQISETGKRKRKVVAGEKQKAAPCGKRQKRTPGGGNEATLNYRCSPKEILSHIRPPLSDGMKTSKENSKLAKNYGFSKTGKGTVAFDNLRTCMGAVKSDDSRWVNMTTMNEEEASRCVINLETTCQLWSPKLLKQRKAAMEKKFGKDFGKVFVPRDAPIFSTTRPKMTQSLSGLEVAEGEKGAGIGDEFPDFNLNLDGKTVQEASVFTLLLGVRVQVWNKCISRLLVGVRVQQAEWLAWGSWSWRAYATTVVESVASSSLMPAYVRRLVLEAL</sequence>
<accession>A0AAV0QVR6</accession>
<gene>
    <name evidence="1" type="ORF">LITE_LOCUS44987</name>
</gene>
<name>A0AAV0QVR6_9ROSI</name>